<evidence type="ECO:0000313" key="2">
    <source>
        <dbReference type="EMBL" id="AKK09408.1"/>
    </source>
</evidence>
<dbReference type="KEGG" id="cted:CTEST_09915"/>
<protein>
    <submittedName>
        <fullName evidence="2">Uncharacterized protein</fullName>
    </submittedName>
</protein>
<dbReference type="Proteomes" id="UP000035540">
    <property type="component" value="Chromosome"/>
</dbReference>
<accession>A0A0G3HBT0</accession>
<keyword evidence="1" id="KW-0472">Membrane</keyword>
<proteinExistence type="predicted"/>
<organism evidence="2 3">
    <name type="scientific">Corynebacterium testudinoris</name>
    <dbReference type="NCBI Taxonomy" id="136857"/>
    <lineage>
        <taxon>Bacteria</taxon>
        <taxon>Bacillati</taxon>
        <taxon>Actinomycetota</taxon>
        <taxon>Actinomycetes</taxon>
        <taxon>Mycobacteriales</taxon>
        <taxon>Corynebacteriaceae</taxon>
        <taxon>Corynebacterium</taxon>
    </lineage>
</organism>
<keyword evidence="3" id="KW-1185">Reference proteome</keyword>
<dbReference type="PATRIC" id="fig|136857.5.peg.1968"/>
<dbReference type="EMBL" id="CP011545">
    <property type="protein sequence ID" value="AKK09408.1"/>
    <property type="molecule type" value="Genomic_DNA"/>
</dbReference>
<keyword evidence="1" id="KW-1133">Transmembrane helix</keyword>
<dbReference type="STRING" id="136857.CTEST_09915"/>
<reference evidence="3" key="2">
    <citation type="submission" date="2015-05" db="EMBL/GenBank/DDBJ databases">
        <title>Complete genome sequence of Corynebacterium testudinoris DSM 44614, recovered from necrotic lesions in the mouth of a tortoise.</title>
        <authorList>
            <person name="Ruckert C."/>
            <person name="Albersmeier A."/>
            <person name="Winkler A."/>
            <person name="Tauch A."/>
        </authorList>
    </citation>
    <scope>NUCLEOTIDE SEQUENCE [LARGE SCALE GENOMIC DNA]</scope>
    <source>
        <strain evidence="3">DSM 44614</strain>
    </source>
</reference>
<gene>
    <name evidence="2" type="ORF">CTEST_09915</name>
</gene>
<keyword evidence="1" id="KW-0812">Transmembrane</keyword>
<name>A0A0G3HBT0_9CORY</name>
<sequence length="121" mass="12874">MRPMRAVYLALAAAFCLLAIVLQLIDGSPMMAGSGFLAYANAIAILALLAAGIFLVLGLKSTGSGKQPTTVELDEEKTATLQAMLDRGDEGAAVRQVTMWFRHATPETAREAVQALKRTHS</sequence>
<reference evidence="2 3" key="1">
    <citation type="journal article" date="2015" name="Genome Announc.">
        <title>Complete Genome Sequence of the Type Strain Corynebacterium testudinoris DSM 44614, Recovered from Necrotic Lesions in the Mouth of a Tortoise.</title>
        <authorList>
            <person name="Ruckert C."/>
            <person name="Kriete M."/>
            <person name="Jaenicke S."/>
            <person name="Winkler A."/>
            <person name="Tauch A."/>
        </authorList>
    </citation>
    <scope>NUCLEOTIDE SEQUENCE [LARGE SCALE GENOMIC DNA]</scope>
    <source>
        <strain evidence="2 3">DSM 44614</strain>
    </source>
</reference>
<feature type="transmembrane region" description="Helical" evidence="1">
    <location>
        <begin position="37"/>
        <end position="59"/>
    </location>
</feature>
<evidence type="ECO:0000313" key="3">
    <source>
        <dbReference type="Proteomes" id="UP000035540"/>
    </source>
</evidence>
<evidence type="ECO:0000256" key="1">
    <source>
        <dbReference type="SAM" id="Phobius"/>
    </source>
</evidence>
<dbReference type="AlphaFoldDB" id="A0A0G3HBT0"/>